<keyword evidence="2" id="KW-0378">Hydrolase</keyword>
<feature type="domain" description="Beta-lactamase-related" evidence="1">
    <location>
        <begin position="12"/>
        <end position="354"/>
    </location>
</feature>
<evidence type="ECO:0000313" key="3">
    <source>
        <dbReference type="Proteomes" id="UP001501509"/>
    </source>
</evidence>
<organism evidence="2 3">
    <name type="scientific">Actinomadura fulvescens</name>
    <dbReference type="NCBI Taxonomy" id="46160"/>
    <lineage>
        <taxon>Bacteria</taxon>
        <taxon>Bacillati</taxon>
        <taxon>Actinomycetota</taxon>
        <taxon>Actinomycetes</taxon>
        <taxon>Streptosporangiales</taxon>
        <taxon>Thermomonosporaceae</taxon>
        <taxon>Actinomadura</taxon>
    </lineage>
</organism>
<sequence>MTDAQVRAQEAADRLVESGQETGLQVAAYLRGELVVDVCAGLADAASGRPVDGQTLFHSFSAGKGAASTVVHVLAERGLVDYGAPVAEYWPEFGGRGKHKVTVAQVLTHSAGVPQTPVGTTAAGLADWELMCERIAMLDPLWEPGTASEYHAVTFGYILGEVVRRVTRRPMSQVLAEQVTAPLGIADSLFFAVPDEAFPRLARLEDSDWTRMLAAQPDSSTFFRTLPRSLLPSAGLGNRPGHLTADNPSAGTMTAQAFARMYAALIGEVDGVRLISPERTTKITAVAAEGFDHTLGRPMSKGLGYFLGMPEMGHRREAFGVKGSGGSIAFADPAHGFAFALTKNRLTGQTPDIADQIRKSLDISV</sequence>
<dbReference type="Gene3D" id="3.40.710.10">
    <property type="entry name" value="DD-peptidase/beta-lactamase superfamily"/>
    <property type="match status" value="1"/>
</dbReference>
<dbReference type="PANTHER" id="PTHR43319:SF3">
    <property type="entry name" value="BETA-LACTAMASE-RELATED DOMAIN-CONTAINING PROTEIN"/>
    <property type="match status" value="1"/>
</dbReference>
<keyword evidence="3" id="KW-1185">Reference proteome</keyword>
<evidence type="ECO:0000313" key="2">
    <source>
        <dbReference type="EMBL" id="GAA2637138.1"/>
    </source>
</evidence>
<dbReference type="InterPro" id="IPR012338">
    <property type="entry name" value="Beta-lactam/transpept-like"/>
</dbReference>
<accession>A0ABN3QX54</accession>
<name>A0ABN3QX54_9ACTN</name>
<dbReference type="EMBL" id="BAAATD010000022">
    <property type="protein sequence ID" value="GAA2637138.1"/>
    <property type="molecule type" value="Genomic_DNA"/>
</dbReference>
<dbReference type="Proteomes" id="UP001501509">
    <property type="component" value="Unassembled WGS sequence"/>
</dbReference>
<dbReference type="GO" id="GO:0016787">
    <property type="term" value="F:hydrolase activity"/>
    <property type="evidence" value="ECO:0007669"/>
    <property type="project" value="UniProtKB-KW"/>
</dbReference>
<evidence type="ECO:0000259" key="1">
    <source>
        <dbReference type="Pfam" id="PF00144"/>
    </source>
</evidence>
<dbReference type="Pfam" id="PF00144">
    <property type="entry name" value="Beta-lactamase"/>
    <property type="match status" value="1"/>
</dbReference>
<protein>
    <submittedName>
        <fullName evidence="2">Serine hydrolase domain-containing protein</fullName>
    </submittedName>
</protein>
<proteinExistence type="predicted"/>
<dbReference type="InterPro" id="IPR001466">
    <property type="entry name" value="Beta-lactam-related"/>
</dbReference>
<gene>
    <name evidence="2" type="ORF">GCM10010411_90620</name>
</gene>
<dbReference type="PANTHER" id="PTHR43319">
    <property type="entry name" value="BETA-LACTAMASE-RELATED"/>
    <property type="match status" value="1"/>
</dbReference>
<dbReference type="InterPro" id="IPR052907">
    <property type="entry name" value="Beta-lactamase/esterase"/>
</dbReference>
<comment type="caution">
    <text evidence="2">The sequence shown here is derived from an EMBL/GenBank/DDBJ whole genome shotgun (WGS) entry which is preliminary data.</text>
</comment>
<dbReference type="SUPFAM" id="SSF56601">
    <property type="entry name" value="beta-lactamase/transpeptidase-like"/>
    <property type="match status" value="1"/>
</dbReference>
<reference evidence="2 3" key="1">
    <citation type="journal article" date="2019" name="Int. J. Syst. Evol. Microbiol.">
        <title>The Global Catalogue of Microorganisms (GCM) 10K type strain sequencing project: providing services to taxonomists for standard genome sequencing and annotation.</title>
        <authorList>
            <consortium name="The Broad Institute Genomics Platform"/>
            <consortium name="The Broad Institute Genome Sequencing Center for Infectious Disease"/>
            <person name="Wu L."/>
            <person name="Ma J."/>
        </authorList>
    </citation>
    <scope>NUCLEOTIDE SEQUENCE [LARGE SCALE GENOMIC DNA]</scope>
    <source>
        <strain evidence="2 3">JCM 6833</strain>
    </source>
</reference>